<keyword evidence="5" id="KW-1185">Reference proteome</keyword>
<keyword evidence="2" id="KW-0012">Acyltransferase</keyword>
<evidence type="ECO:0000259" key="3">
    <source>
        <dbReference type="PROSITE" id="PS51186"/>
    </source>
</evidence>
<comment type="caution">
    <text evidence="4">The sequence shown here is derived from an EMBL/GenBank/DDBJ whole genome shotgun (WGS) entry which is preliminary data.</text>
</comment>
<evidence type="ECO:0000256" key="2">
    <source>
        <dbReference type="ARBA" id="ARBA00023315"/>
    </source>
</evidence>
<dbReference type="SUPFAM" id="SSF55729">
    <property type="entry name" value="Acyl-CoA N-acyltransferases (Nat)"/>
    <property type="match status" value="1"/>
</dbReference>
<organism evidence="4 5">
    <name type="scientific">Danxiaibacter flavus</name>
    <dbReference type="NCBI Taxonomy" id="3049108"/>
    <lineage>
        <taxon>Bacteria</taxon>
        <taxon>Pseudomonadati</taxon>
        <taxon>Bacteroidota</taxon>
        <taxon>Chitinophagia</taxon>
        <taxon>Chitinophagales</taxon>
        <taxon>Chitinophagaceae</taxon>
        <taxon>Danxiaibacter</taxon>
    </lineage>
</organism>
<dbReference type="EMBL" id="JAULBC010000017">
    <property type="protein sequence ID" value="MEX6691337.1"/>
    <property type="molecule type" value="Genomic_DNA"/>
</dbReference>
<dbReference type="InterPro" id="IPR051556">
    <property type="entry name" value="N-term/lysine_N-AcTrnsfr"/>
</dbReference>
<dbReference type="InterPro" id="IPR016181">
    <property type="entry name" value="Acyl_CoA_acyltransferase"/>
</dbReference>
<evidence type="ECO:0000256" key="1">
    <source>
        <dbReference type="ARBA" id="ARBA00022679"/>
    </source>
</evidence>
<dbReference type="PROSITE" id="PS51186">
    <property type="entry name" value="GNAT"/>
    <property type="match status" value="1"/>
</dbReference>
<proteinExistence type="predicted"/>
<dbReference type="Gene3D" id="3.40.630.30">
    <property type="match status" value="1"/>
</dbReference>
<dbReference type="Pfam" id="PF00583">
    <property type="entry name" value="Acetyltransf_1"/>
    <property type="match status" value="1"/>
</dbReference>
<evidence type="ECO:0000313" key="4">
    <source>
        <dbReference type="EMBL" id="MEX6691337.1"/>
    </source>
</evidence>
<reference evidence="4 5" key="1">
    <citation type="submission" date="2023-07" db="EMBL/GenBank/DDBJ databases">
        <authorList>
            <person name="Lian W.-H."/>
        </authorList>
    </citation>
    <scope>NUCLEOTIDE SEQUENCE [LARGE SCALE GENOMIC DNA]</scope>
    <source>
        <strain evidence="4 5">SYSU DXS3180</strain>
    </source>
</reference>
<feature type="domain" description="N-acetyltransferase" evidence="3">
    <location>
        <begin position="3"/>
        <end position="171"/>
    </location>
</feature>
<protein>
    <submittedName>
        <fullName evidence="4">GNAT family N-acetyltransferase</fullName>
    </submittedName>
</protein>
<evidence type="ECO:0000313" key="5">
    <source>
        <dbReference type="Proteomes" id="UP001560573"/>
    </source>
</evidence>
<name>A0ABV3ZN63_9BACT</name>
<gene>
    <name evidence="4" type="ORF">QTN47_27760</name>
</gene>
<dbReference type="RefSeq" id="WP_369332754.1">
    <property type="nucleotide sequence ID" value="NZ_JAULBC010000017.1"/>
</dbReference>
<dbReference type="Proteomes" id="UP001560573">
    <property type="component" value="Unassembled WGS sequence"/>
</dbReference>
<sequence length="171" mass="19434">MAVTIRMASAADAELLCDLSIKTFSETYERYNTAEDMQLYIQSHFTLSSILDDFQNPDIQYYLALMDDEAVGYAKLHKQHAVNGSNGLKQAELERIYVLSAYQGNKIGLLLLNECIQSARREGYGLLWLGVWENNTNAIDFYKKMGFKVDGSHSFILGKDIQNDCLMKLKL</sequence>
<accession>A0ABV3ZN63</accession>
<dbReference type="InterPro" id="IPR000182">
    <property type="entry name" value="GNAT_dom"/>
</dbReference>
<dbReference type="PANTHER" id="PTHR42919:SF8">
    <property type="entry name" value="N-ALPHA-ACETYLTRANSFERASE 50"/>
    <property type="match status" value="1"/>
</dbReference>
<dbReference type="PANTHER" id="PTHR42919">
    <property type="entry name" value="N-ALPHA-ACETYLTRANSFERASE"/>
    <property type="match status" value="1"/>
</dbReference>
<keyword evidence="1" id="KW-0808">Transferase</keyword>
<dbReference type="CDD" id="cd04301">
    <property type="entry name" value="NAT_SF"/>
    <property type="match status" value="1"/>
</dbReference>